<dbReference type="Proteomes" id="UP001497623">
    <property type="component" value="Unassembled WGS sequence"/>
</dbReference>
<evidence type="ECO:0000313" key="1">
    <source>
        <dbReference type="EMBL" id="CAL4147058.1"/>
    </source>
</evidence>
<dbReference type="EMBL" id="CAXKWB010035712">
    <property type="protein sequence ID" value="CAL4147058.1"/>
    <property type="molecule type" value="Genomic_DNA"/>
</dbReference>
<proteinExistence type="predicted"/>
<comment type="caution">
    <text evidence="1">The sequence shown here is derived from an EMBL/GenBank/DDBJ whole genome shotgun (WGS) entry which is preliminary data.</text>
</comment>
<reference evidence="1 2" key="1">
    <citation type="submission" date="2024-05" db="EMBL/GenBank/DDBJ databases">
        <authorList>
            <person name="Wallberg A."/>
        </authorList>
    </citation>
    <scope>NUCLEOTIDE SEQUENCE [LARGE SCALE GENOMIC DNA]</scope>
</reference>
<evidence type="ECO:0000313" key="2">
    <source>
        <dbReference type="Proteomes" id="UP001497623"/>
    </source>
</evidence>
<gene>
    <name evidence="1" type="ORF">MNOR_LOCUS29970</name>
</gene>
<protein>
    <submittedName>
        <fullName evidence="1">Uncharacterized protein</fullName>
    </submittedName>
</protein>
<feature type="non-terminal residue" evidence="1">
    <location>
        <position position="1"/>
    </location>
</feature>
<name>A0AAV2RYR5_MEGNR</name>
<sequence length="120" mass="13608">AKFWIWVLKTKISIQFTSIVFLNSVKISVALFCTVTGPISCWSVSLDSGPCCCRYKKFWWLWCEVCLTGPRCTAGGGDGWRYCWGRRLVRPVGLQCLVASFTIPRVPAQPLVERRGMLRS</sequence>
<keyword evidence="2" id="KW-1185">Reference proteome</keyword>
<organism evidence="1 2">
    <name type="scientific">Meganyctiphanes norvegica</name>
    <name type="common">Northern krill</name>
    <name type="synonym">Thysanopoda norvegica</name>
    <dbReference type="NCBI Taxonomy" id="48144"/>
    <lineage>
        <taxon>Eukaryota</taxon>
        <taxon>Metazoa</taxon>
        <taxon>Ecdysozoa</taxon>
        <taxon>Arthropoda</taxon>
        <taxon>Crustacea</taxon>
        <taxon>Multicrustacea</taxon>
        <taxon>Malacostraca</taxon>
        <taxon>Eumalacostraca</taxon>
        <taxon>Eucarida</taxon>
        <taxon>Euphausiacea</taxon>
        <taxon>Euphausiidae</taxon>
        <taxon>Meganyctiphanes</taxon>
    </lineage>
</organism>
<accession>A0AAV2RYR5</accession>
<dbReference type="AlphaFoldDB" id="A0AAV2RYR5"/>